<dbReference type="RefSeq" id="WP_116687024.1">
    <property type="nucleotide sequence ID" value="NZ_CAWNYD010000003.1"/>
</dbReference>
<comment type="caution">
    <text evidence="1">The sequence shown here is derived from an EMBL/GenBank/DDBJ whole genome shotgun (WGS) entry which is preliminary data.</text>
</comment>
<evidence type="ECO:0008006" key="3">
    <source>
        <dbReference type="Google" id="ProtNLM"/>
    </source>
</evidence>
<evidence type="ECO:0000313" key="1">
    <source>
        <dbReference type="EMBL" id="PVZ69692.1"/>
    </source>
</evidence>
<accession>A0A2V1H0Z5</accession>
<evidence type="ECO:0000313" key="2">
    <source>
        <dbReference type="Proteomes" id="UP000244906"/>
    </source>
</evidence>
<name>A0A2V1H0Z5_9GAMM</name>
<sequence length="244" mass="27270">MCTVSWLFDNAGYQLFFNRDEQRTRALAEPPSLYSESSSLTGQHCNFLMPIDPVGKGSWIAVNETGLSLCLLNFYQGEMPKGPLVSRGQLVRNLIGCKDYLQLESTVTNMDMSHFAPFTLVAFFPEINQASFFQWSGQQLETFSKKDAPFTSSSVKFPEVSQVRFAAWATLPEKKTAKDLLAFHRYHGEHPNHLSICLHRDDATSVSLSHIAVSSGQICFDYYGGSPCETFTAISNKLDMIPQG</sequence>
<dbReference type="AlphaFoldDB" id="A0A2V1H0Z5"/>
<dbReference type="EMBL" id="QDDL01000003">
    <property type="protein sequence ID" value="PVZ69692.1"/>
    <property type="molecule type" value="Genomic_DNA"/>
</dbReference>
<dbReference type="Pfam" id="PF05742">
    <property type="entry name" value="TANGO2"/>
    <property type="match status" value="1"/>
</dbReference>
<keyword evidence="2" id="KW-1185">Reference proteome</keyword>
<organism evidence="1 2">
    <name type="scientific">Pelagibaculum spongiae</name>
    <dbReference type="NCBI Taxonomy" id="2080658"/>
    <lineage>
        <taxon>Bacteria</taxon>
        <taxon>Pseudomonadati</taxon>
        <taxon>Pseudomonadota</taxon>
        <taxon>Gammaproteobacteria</taxon>
        <taxon>Oceanospirillales</taxon>
        <taxon>Pelagibaculum</taxon>
    </lineage>
</organism>
<dbReference type="Proteomes" id="UP000244906">
    <property type="component" value="Unassembled WGS sequence"/>
</dbReference>
<reference evidence="1 2" key="1">
    <citation type="submission" date="2018-04" db="EMBL/GenBank/DDBJ databases">
        <title>Thalassorhabdus spongiae gen. nov., sp. nov., isolated from a marine sponge in South-West Iceland.</title>
        <authorList>
            <person name="Knobloch S."/>
            <person name="Daussin A."/>
            <person name="Johannsson R."/>
            <person name="Marteinsson V.T."/>
        </authorList>
    </citation>
    <scope>NUCLEOTIDE SEQUENCE [LARGE SCALE GENOMIC DNA]</scope>
    <source>
        <strain evidence="1 2">Hp12</strain>
    </source>
</reference>
<dbReference type="InterPro" id="IPR008551">
    <property type="entry name" value="TANGO2"/>
</dbReference>
<dbReference type="OrthoDB" id="1113830at2"/>
<gene>
    <name evidence="1" type="ORF">DC094_10350</name>
</gene>
<protein>
    <recommendedName>
        <fullName evidence="3">NRDE family protein</fullName>
    </recommendedName>
</protein>
<proteinExistence type="predicted"/>